<gene>
    <name evidence="1" type="ORF">M9H77_10541</name>
</gene>
<accession>A0ACC0BC28</accession>
<reference evidence="2" key="1">
    <citation type="journal article" date="2023" name="Nat. Plants">
        <title>Single-cell RNA sequencing provides a high-resolution roadmap for understanding the multicellular compartmentation of specialized metabolism.</title>
        <authorList>
            <person name="Sun S."/>
            <person name="Shen X."/>
            <person name="Li Y."/>
            <person name="Li Y."/>
            <person name="Wang S."/>
            <person name="Li R."/>
            <person name="Zhang H."/>
            <person name="Shen G."/>
            <person name="Guo B."/>
            <person name="Wei J."/>
            <person name="Xu J."/>
            <person name="St-Pierre B."/>
            <person name="Chen S."/>
            <person name="Sun C."/>
        </authorList>
    </citation>
    <scope>NUCLEOTIDE SEQUENCE [LARGE SCALE GENOMIC DNA]</scope>
</reference>
<name>A0ACC0BC28_CATRO</name>
<dbReference type="EMBL" id="CM044703">
    <property type="protein sequence ID" value="KAI5670177.1"/>
    <property type="molecule type" value="Genomic_DNA"/>
</dbReference>
<keyword evidence="2" id="KW-1185">Reference proteome</keyword>
<protein>
    <submittedName>
        <fullName evidence="1">Uncharacterized protein</fullName>
    </submittedName>
</protein>
<proteinExistence type="predicted"/>
<organism evidence="1 2">
    <name type="scientific">Catharanthus roseus</name>
    <name type="common">Madagascar periwinkle</name>
    <name type="synonym">Vinca rosea</name>
    <dbReference type="NCBI Taxonomy" id="4058"/>
    <lineage>
        <taxon>Eukaryota</taxon>
        <taxon>Viridiplantae</taxon>
        <taxon>Streptophyta</taxon>
        <taxon>Embryophyta</taxon>
        <taxon>Tracheophyta</taxon>
        <taxon>Spermatophyta</taxon>
        <taxon>Magnoliopsida</taxon>
        <taxon>eudicotyledons</taxon>
        <taxon>Gunneridae</taxon>
        <taxon>Pentapetalae</taxon>
        <taxon>asterids</taxon>
        <taxon>lamiids</taxon>
        <taxon>Gentianales</taxon>
        <taxon>Apocynaceae</taxon>
        <taxon>Rauvolfioideae</taxon>
        <taxon>Vinceae</taxon>
        <taxon>Catharanthinae</taxon>
        <taxon>Catharanthus</taxon>
    </lineage>
</organism>
<dbReference type="Proteomes" id="UP001060085">
    <property type="component" value="Linkage Group LG03"/>
</dbReference>
<evidence type="ECO:0000313" key="2">
    <source>
        <dbReference type="Proteomes" id="UP001060085"/>
    </source>
</evidence>
<sequence length="517" mass="59165">MLPISKVPSLEPPSKAAKNPELPLLNRKNSLNFLQPYLSFFHLRTWLLLSVLLLQIFLLLSARSRSIFFSSSISHPKEQLPPSFPTTAITVGAASIASAQSPQLRDGAINDTDNIRCPYGKVYVYNLPPIFNSELLENCEDLSPWTSGCDALSNNGFGKPANGISGLVPENIQDAWYWTDQFALEVIHHNRMMNYRCRSLEPESATAYYIPFYAGLAVGRYLWSANYTAKDRDRDCEMMLEWVRNQPYWNRSGGWDHFISMGRITWDFRRSKGPDWGSSCIYMPLMRNITRLLIERNPWDYFDIGVPYPTGFHPRSAADITSWQNFIRTRQRNTLYCFAGATRGFIKDDFRGLLLSQCYNDSGSCRVVDCAKSKCSNGTSAILETFLDSKFCLQPRGDSFTRRSIFDCMVAGSIPVFFWRRTAYLQYEWFLPGEPESYSVFINRNEVKNGTTSIKRVLENISEENINMMREKVIKNIPKIIYSKPNEGLEGIEDAFDVALEGVLKRVKEQEGGGYKW</sequence>
<evidence type="ECO:0000313" key="1">
    <source>
        <dbReference type="EMBL" id="KAI5670177.1"/>
    </source>
</evidence>
<comment type="caution">
    <text evidence="1">The sequence shown here is derived from an EMBL/GenBank/DDBJ whole genome shotgun (WGS) entry which is preliminary data.</text>
</comment>